<protein>
    <submittedName>
        <fullName evidence="1">Zinc maintenance</fullName>
    </submittedName>
</protein>
<name>A0A9P6VC53_9HELO</name>
<keyword evidence="2" id="KW-1185">Reference proteome</keyword>
<dbReference type="OrthoDB" id="529194at2759"/>
<reference evidence="1" key="1">
    <citation type="submission" date="2019-07" db="EMBL/GenBank/DDBJ databases">
        <title>Hyphodiscus hymeniophilus genome sequencing and assembly.</title>
        <authorList>
            <person name="Kramer G."/>
            <person name="Nodwell J."/>
        </authorList>
    </citation>
    <scope>NUCLEOTIDE SEQUENCE</scope>
    <source>
        <strain evidence="1">ATCC 34498</strain>
    </source>
</reference>
<gene>
    <name evidence="1" type="ORF">D0Z07_9159</name>
</gene>
<dbReference type="Proteomes" id="UP000785200">
    <property type="component" value="Unassembled WGS sequence"/>
</dbReference>
<organism evidence="1 2">
    <name type="scientific">Hyphodiscus hymeniophilus</name>
    <dbReference type="NCBI Taxonomy" id="353542"/>
    <lineage>
        <taxon>Eukaryota</taxon>
        <taxon>Fungi</taxon>
        <taxon>Dikarya</taxon>
        <taxon>Ascomycota</taxon>
        <taxon>Pezizomycotina</taxon>
        <taxon>Leotiomycetes</taxon>
        <taxon>Helotiales</taxon>
        <taxon>Hyphodiscaceae</taxon>
        <taxon>Hyphodiscus</taxon>
    </lineage>
</organism>
<sequence>MALAAYRHLLRSTKIAFQARAEARTNFRKLASLPPNDPAAAAAVKHAEQVAIILRQNVVQGKKLDGEEDRYSMLHPALD</sequence>
<proteinExistence type="predicted"/>
<dbReference type="GO" id="GO:0034551">
    <property type="term" value="P:mitochondrial respiratory chain complex III assembly"/>
    <property type="evidence" value="ECO:0007669"/>
    <property type="project" value="InterPro"/>
</dbReference>
<evidence type="ECO:0000313" key="1">
    <source>
        <dbReference type="EMBL" id="KAG0645002.1"/>
    </source>
</evidence>
<dbReference type="CDD" id="cd20267">
    <property type="entry name" value="Complex1_LYR_LYRM7"/>
    <property type="match status" value="1"/>
</dbReference>
<accession>A0A9P6VC53</accession>
<dbReference type="GO" id="GO:0005739">
    <property type="term" value="C:mitochondrion"/>
    <property type="evidence" value="ECO:0007669"/>
    <property type="project" value="GOC"/>
</dbReference>
<dbReference type="EMBL" id="VNKQ01000020">
    <property type="protein sequence ID" value="KAG0645002.1"/>
    <property type="molecule type" value="Genomic_DNA"/>
</dbReference>
<dbReference type="AlphaFoldDB" id="A0A9P6VC53"/>
<evidence type="ECO:0000313" key="2">
    <source>
        <dbReference type="Proteomes" id="UP000785200"/>
    </source>
</evidence>
<comment type="caution">
    <text evidence="1">The sequence shown here is derived from an EMBL/GenBank/DDBJ whole genome shotgun (WGS) entry which is preliminary data.</text>
</comment>
<dbReference type="InterPro" id="IPR045298">
    <property type="entry name" value="Complex1_LYR_LYRM7"/>
</dbReference>